<dbReference type="AlphaFoldDB" id="A0A7H1NU36"/>
<evidence type="ECO:0000313" key="1">
    <source>
        <dbReference type="EMBL" id="QNT79296.1"/>
    </source>
</evidence>
<name>A0A7H1NU36_9PROT</name>
<reference evidence="1 2" key="1">
    <citation type="submission" date="2020-08" db="EMBL/GenBank/DDBJ databases">
        <title>Complete genome sequence of Entomobacter blattae G55GP.</title>
        <authorList>
            <person name="Poehlein A."/>
            <person name="Guzman J."/>
            <person name="Daniel R."/>
            <person name="Vilcinskas A."/>
        </authorList>
    </citation>
    <scope>NUCLEOTIDE SEQUENCE [LARGE SCALE GENOMIC DNA]</scope>
    <source>
        <strain evidence="1 2">G55GP</strain>
    </source>
</reference>
<dbReference type="EMBL" id="CP060244">
    <property type="protein sequence ID" value="QNT79296.1"/>
    <property type="molecule type" value="Genomic_DNA"/>
</dbReference>
<proteinExistence type="predicted"/>
<organism evidence="1 2">
    <name type="scientific">Entomobacter blattae</name>
    <dbReference type="NCBI Taxonomy" id="2762277"/>
    <lineage>
        <taxon>Bacteria</taxon>
        <taxon>Pseudomonadati</taxon>
        <taxon>Pseudomonadota</taxon>
        <taxon>Alphaproteobacteria</taxon>
        <taxon>Acetobacterales</taxon>
        <taxon>Acetobacteraceae</taxon>
        <taxon>Entomobacter</taxon>
    </lineage>
</organism>
<keyword evidence="2" id="KW-1185">Reference proteome</keyword>
<sequence>MSDLLLDRSTWDLMADAYGNIATCAEPYAIAQAVANEVKLFLGEGWYDTTQGVPHFTDVLGVVPHMGLIRQRIEEAARNVPEVTQALAQIGLNRETRTLTGVILVTTTNGEQLNVSL</sequence>
<dbReference type="KEGG" id="ebla:JGUZn3_20930"/>
<evidence type="ECO:0000313" key="2">
    <source>
        <dbReference type="Proteomes" id="UP000516349"/>
    </source>
</evidence>
<protein>
    <submittedName>
        <fullName evidence="1">Uncharacterized protein</fullName>
    </submittedName>
</protein>
<gene>
    <name evidence="1" type="ORF">JGUZn3_20930</name>
</gene>
<accession>A0A7H1NU36</accession>
<dbReference type="RefSeq" id="WP_203413472.1">
    <property type="nucleotide sequence ID" value="NZ_CP060244.1"/>
</dbReference>
<dbReference type="Proteomes" id="UP000516349">
    <property type="component" value="Chromosome"/>
</dbReference>